<dbReference type="PANTHER" id="PTHR10173">
    <property type="entry name" value="METHIONINE SULFOXIDE REDUCTASE"/>
    <property type="match status" value="1"/>
</dbReference>
<dbReference type="NCBIfam" id="TIGR00357">
    <property type="entry name" value="peptide-methionine (R)-S-oxide reductase MsrB"/>
    <property type="match status" value="1"/>
</dbReference>
<comment type="caution">
    <text evidence="8">The sequence shown here is derived from an EMBL/GenBank/DDBJ whole genome shotgun (WGS) entry which is preliminary data.</text>
</comment>
<comment type="similarity">
    <text evidence="1 6">Belongs to the MsrB Met sulfoxide reductase family.</text>
</comment>
<dbReference type="GO" id="GO:0033743">
    <property type="term" value="F:peptide-methionine (R)-S-oxide reductase activity"/>
    <property type="evidence" value="ECO:0007669"/>
    <property type="project" value="UniProtKB-UniRule"/>
</dbReference>
<dbReference type="OrthoDB" id="4174719at2"/>
<keyword evidence="3 6" id="KW-0862">Zinc</keyword>
<keyword evidence="4 6" id="KW-0560">Oxidoreductase</keyword>
<feature type="active site" description="Nucleophile" evidence="6">
    <location>
        <position position="157"/>
    </location>
</feature>
<gene>
    <name evidence="6 8" type="primary">msrB</name>
    <name evidence="8" type="ORF">DXU93_13540</name>
</gene>
<keyword evidence="9" id="KW-1185">Reference proteome</keyword>
<sequence length="168" mass="19158">MLSCNTENNNPLSEFRDVKQTNIVIPQGSVKSNVQEDTIRKIKKTDAEWRAQLTDEQYRIVREAGTEQAFTGKYWNYKKAGVYHCVACDLPLFESSTKYKSGTGWPSFYAPINEQVVTEVEDRSHGWSRVEVVCTRCNGHLGHVFEDGPKPTGLRYCLNSASLKFEEK</sequence>
<dbReference type="GO" id="GO:0005737">
    <property type="term" value="C:cytoplasm"/>
    <property type="evidence" value="ECO:0007669"/>
    <property type="project" value="TreeGrafter"/>
</dbReference>
<dbReference type="InterPro" id="IPR028427">
    <property type="entry name" value="Met_Sox_Rdtase_MsrB"/>
</dbReference>
<dbReference type="Gene3D" id="2.170.150.20">
    <property type="entry name" value="Peptide methionine sulfoxide reductase"/>
    <property type="match status" value="1"/>
</dbReference>
<feature type="binding site" evidence="6">
    <location>
        <position position="134"/>
    </location>
    <ligand>
        <name>Zn(2+)</name>
        <dbReference type="ChEBI" id="CHEBI:29105"/>
    </ligand>
</feature>
<dbReference type="InterPro" id="IPR011057">
    <property type="entry name" value="Mss4-like_sf"/>
</dbReference>
<dbReference type="Pfam" id="PF01641">
    <property type="entry name" value="SelR"/>
    <property type="match status" value="1"/>
</dbReference>
<feature type="binding site" evidence="6">
    <location>
        <position position="85"/>
    </location>
    <ligand>
        <name>Zn(2+)</name>
        <dbReference type="ChEBI" id="CHEBI:29105"/>
    </ligand>
</feature>
<feature type="domain" description="MsrB" evidence="7">
    <location>
        <begin position="46"/>
        <end position="168"/>
    </location>
</feature>
<evidence type="ECO:0000256" key="5">
    <source>
        <dbReference type="ARBA" id="ARBA00048488"/>
    </source>
</evidence>
<reference evidence="8 9" key="1">
    <citation type="submission" date="2018-08" db="EMBL/GenBank/DDBJ databases">
        <title>The draft genome squence of Brumimicrobium sp. N62.</title>
        <authorList>
            <person name="Du Z.-J."/>
            <person name="Luo H.-R."/>
        </authorList>
    </citation>
    <scope>NUCLEOTIDE SEQUENCE [LARGE SCALE GENOMIC DNA]</scope>
    <source>
        <strain evidence="8 9">N62</strain>
    </source>
</reference>
<dbReference type="EMBL" id="QURB01000009">
    <property type="protein sequence ID" value="RFC53477.1"/>
    <property type="molecule type" value="Genomic_DNA"/>
</dbReference>
<evidence type="ECO:0000256" key="6">
    <source>
        <dbReference type="HAMAP-Rule" id="MF_01400"/>
    </source>
</evidence>
<dbReference type="GO" id="GO:0006979">
    <property type="term" value="P:response to oxidative stress"/>
    <property type="evidence" value="ECO:0007669"/>
    <property type="project" value="InterPro"/>
</dbReference>
<evidence type="ECO:0000313" key="8">
    <source>
        <dbReference type="EMBL" id="RFC53477.1"/>
    </source>
</evidence>
<evidence type="ECO:0000313" key="9">
    <source>
        <dbReference type="Proteomes" id="UP000257127"/>
    </source>
</evidence>
<name>A0A3E1EV98_9FLAO</name>
<dbReference type="GO" id="GO:0030091">
    <property type="term" value="P:protein repair"/>
    <property type="evidence" value="ECO:0007669"/>
    <property type="project" value="InterPro"/>
</dbReference>
<evidence type="ECO:0000259" key="7">
    <source>
        <dbReference type="PROSITE" id="PS51790"/>
    </source>
</evidence>
<keyword evidence="2 6" id="KW-0479">Metal-binding</keyword>
<dbReference type="HAMAP" id="MF_01400">
    <property type="entry name" value="MsrB"/>
    <property type="match status" value="1"/>
</dbReference>
<dbReference type="FunFam" id="2.170.150.20:FF:000001">
    <property type="entry name" value="Peptide methionine sulfoxide reductase MsrB"/>
    <property type="match status" value="1"/>
</dbReference>
<evidence type="ECO:0000256" key="2">
    <source>
        <dbReference type="ARBA" id="ARBA00022723"/>
    </source>
</evidence>
<accession>A0A3E1EV98</accession>
<dbReference type="SUPFAM" id="SSF51316">
    <property type="entry name" value="Mss4-like"/>
    <property type="match status" value="1"/>
</dbReference>
<feature type="binding site" evidence="6">
    <location>
        <position position="137"/>
    </location>
    <ligand>
        <name>Zn(2+)</name>
        <dbReference type="ChEBI" id="CHEBI:29105"/>
    </ligand>
</feature>
<dbReference type="EC" id="1.8.4.12" evidence="6"/>
<comment type="catalytic activity">
    <reaction evidence="5 6">
        <text>L-methionyl-[protein] + [thioredoxin]-disulfide + H2O = L-methionyl-(R)-S-oxide-[protein] + [thioredoxin]-dithiol</text>
        <dbReference type="Rhea" id="RHEA:24164"/>
        <dbReference type="Rhea" id="RHEA-COMP:10698"/>
        <dbReference type="Rhea" id="RHEA-COMP:10700"/>
        <dbReference type="Rhea" id="RHEA-COMP:12313"/>
        <dbReference type="Rhea" id="RHEA-COMP:12314"/>
        <dbReference type="ChEBI" id="CHEBI:15377"/>
        <dbReference type="ChEBI" id="CHEBI:16044"/>
        <dbReference type="ChEBI" id="CHEBI:29950"/>
        <dbReference type="ChEBI" id="CHEBI:45764"/>
        <dbReference type="ChEBI" id="CHEBI:50058"/>
        <dbReference type="EC" id="1.8.4.12"/>
    </reaction>
</comment>
<evidence type="ECO:0000256" key="3">
    <source>
        <dbReference type="ARBA" id="ARBA00022833"/>
    </source>
</evidence>
<feature type="binding site" evidence="6">
    <location>
        <position position="88"/>
    </location>
    <ligand>
        <name>Zn(2+)</name>
        <dbReference type="ChEBI" id="CHEBI:29105"/>
    </ligand>
</feature>
<dbReference type="Proteomes" id="UP000257127">
    <property type="component" value="Unassembled WGS sequence"/>
</dbReference>
<organism evidence="8 9">
    <name type="scientific">Brumimicrobium aurantiacum</name>
    <dbReference type="NCBI Taxonomy" id="1737063"/>
    <lineage>
        <taxon>Bacteria</taxon>
        <taxon>Pseudomonadati</taxon>
        <taxon>Bacteroidota</taxon>
        <taxon>Flavobacteriia</taxon>
        <taxon>Flavobacteriales</taxon>
        <taxon>Crocinitomicaceae</taxon>
        <taxon>Brumimicrobium</taxon>
    </lineage>
</organism>
<evidence type="ECO:0000256" key="1">
    <source>
        <dbReference type="ARBA" id="ARBA00007174"/>
    </source>
</evidence>
<dbReference type="GO" id="GO:0008270">
    <property type="term" value="F:zinc ion binding"/>
    <property type="evidence" value="ECO:0007669"/>
    <property type="project" value="UniProtKB-UniRule"/>
</dbReference>
<proteinExistence type="inferred from homology"/>
<dbReference type="PANTHER" id="PTHR10173:SF52">
    <property type="entry name" value="METHIONINE-R-SULFOXIDE REDUCTASE B1"/>
    <property type="match status" value="1"/>
</dbReference>
<protein>
    <recommendedName>
        <fullName evidence="6">Peptide methionine sulfoxide reductase MsrB</fullName>
        <ecNumber evidence="6">1.8.4.12</ecNumber>
    </recommendedName>
    <alternativeName>
        <fullName evidence="6">Peptide-methionine (R)-S-oxide reductase</fullName>
    </alternativeName>
</protein>
<dbReference type="InterPro" id="IPR002579">
    <property type="entry name" value="Met_Sox_Rdtase_MsrB_dom"/>
</dbReference>
<dbReference type="AlphaFoldDB" id="A0A3E1EV98"/>
<comment type="cofactor">
    <cofactor evidence="6">
        <name>Zn(2+)</name>
        <dbReference type="ChEBI" id="CHEBI:29105"/>
    </cofactor>
    <text evidence="6">Binds 1 zinc ion per subunit. The zinc ion is important for the structural integrity of the protein.</text>
</comment>
<evidence type="ECO:0000256" key="4">
    <source>
        <dbReference type="ARBA" id="ARBA00023002"/>
    </source>
</evidence>
<dbReference type="PROSITE" id="PS51790">
    <property type="entry name" value="MSRB"/>
    <property type="match status" value="1"/>
</dbReference>